<feature type="non-terminal residue" evidence="1">
    <location>
        <position position="142"/>
    </location>
</feature>
<evidence type="ECO:0000313" key="1">
    <source>
        <dbReference type="EMBL" id="SVE63551.1"/>
    </source>
</evidence>
<dbReference type="EMBL" id="UINC01231136">
    <property type="protein sequence ID" value="SVE63551.1"/>
    <property type="molecule type" value="Genomic_DNA"/>
</dbReference>
<name>A0A383F3I7_9ZZZZ</name>
<gene>
    <name evidence="1" type="ORF">METZ01_LOCUS516405</name>
</gene>
<feature type="non-terminal residue" evidence="1">
    <location>
        <position position="1"/>
    </location>
</feature>
<proteinExistence type="predicted"/>
<organism evidence="1">
    <name type="scientific">marine metagenome</name>
    <dbReference type="NCBI Taxonomy" id="408172"/>
    <lineage>
        <taxon>unclassified sequences</taxon>
        <taxon>metagenomes</taxon>
        <taxon>ecological metagenomes</taxon>
    </lineage>
</organism>
<protein>
    <submittedName>
        <fullName evidence="1">Uncharacterized protein</fullName>
    </submittedName>
</protein>
<sequence length="142" mass="15962">MDIEENPDPVFDAETGTITVGPLQIQSYGVSNTFLLNYLGPVSGEFKTFNRFALSDIVDTQDYNIGVGEYNPDFGEMDYFEDQNWMDKYIDPIMAPIFEAQGFINPFKGKIVVLGTSLAEDQDIKPTPYLSYGEQDYLMPGV</sequence>
<accession>A0A383F3I7</accession>
<dbReference type="AlphaFoldDB" id="A0A383F3I7"/>
<reference evidence="1" key="1">
    <citation type="submission" date="2018-05" db="EMBL/GenBank/DDBJ databases">
        <authorList>
            <person name="Lanie J.A."/>
            <person name="Ng W.-L."/>
            <person name="Kazmierczak K.M."/>
            <person name="Andrzejewski T.M."/>
            <person name="Davidsen T.M."/>
            <person name="Wayne K.J."/>
            <person name="Tettelin H."/>
            <person name="Glass J.I."/>
            <person name="Rusch D."/>
            <person name="Podicherti R."/>
            <person name="Tsui H.-C.T."/>
            <person name="Winkler M.E."/>
        </authorList>
    </citation>
    <scope>NUCLEOTIDE SEQUENCE</scope>
</reference>